<evidence type="ECO:0000313" key="2">
    <source>
        <dbReference type="EMBL" id="EIM76774.1"/>
    </source>
</evidence>
<keyword evidence="3" id="KW-1185">Reference proteome</keyword>
<organism evidence="2 3">
    <name type="scientific">Nitritalea halalkaliphila LW7</name>
    <dbReference type="NCBI Taxonomy" id="1189621"/>
    <lineage>
        <taxon>Bacteria</taxon>
        <taxon>Pseudomonadati</taxon>
        <taxon>Bacteroidota</taxon>
        <taxon>Cytophagia</taxon>
        <taxon>Cytophagales</taxon>
        <taxon>Cyclobacteriaceae</taxon>
        <taxon>Nitritalea</taxon>
    </lineage>
</organism>
<evidence type="ECO:0000256" key="1">
    <source>
        <dbReference type="SAM" id="SignalP"/>
    </source>
</evidence>
<comment type="caution">
    <text evidence="2">The sequence shown here is derived from an EMBL/GenBank/DDBJ whole genome shotgun (WGS) entry which is preliminary data.</text>
</comment>
<dbReference type="AlphaFoldDB" id="I5C4M2"/>
<feature type="chain" id="PRO_5003701447" description="Group 1 truncated hemoglobin" evidence="1">
    <location>
        <begin position="25"/>
        <end position="357"/>
    </location>
</feature>
<keyword evidence="1" id="KW-0732">Signal</keyword>
<dbReference type="PROSITE" id="PS51257">
    <property type="entry name" value="PROKAR_LIPOPROTEIN"/>
    <property type="match status" value="1"/>
</dbReference>
<dbReference type="PATRIC" id="fig|1189621.3.peg.1813"/>
<dbReference type="OrthoDB" id="792423at2"/>
<dbReference type="RefSeq" id="WP_009054667.1">
    <property type="nucleotide sequence ID" value="NZ_AJYA01000018.1"/>
</dbReference>
<protein>
    <recommendedName>
        <fullName evidence="4">Group 1 truncated hemoglobin</fullName>
    </recommendedName>
</protein>
<dbReference type="Gene3D" id="1.10.490.10">
    <property type="entry name" value="Globins"/>
    <property type="match status" value="2"/>
</dbReference>
<dbReference type="STRING" id="1189621.A3SI_08666"/>
<accession>I5C4M2</accession>
<dbReference type="InterPro" id="IPR012292">
    <property type="entry name" value="Globin/Proto"/>
</dbReference>
<dbReference type="GO" id="GO:0019825">
    <property type="term" value="F:oxygen binding"/>
    <property type="evidence" value="ECO:0007669"/>
    <property type="project" value="InterPro"/>
</dbReference>
<dbReference type="Proteomes" id="UP000005551">
    <property type="component" value="Unassembled WGS sequence"/>
</dbReference>
<reference evidence="2 3" key="1">
    <citation type="submission" date="2012-05" db="EMBL/GenBank/DDBJ databases">
        <title>Genome sequence of Nitritalea halalkaliphila LW7.</title>
        <authorList>
            <person name="Jangir P.K."/>
            <person name="Singh A."/>
            <person name="Shivaji S."/>
            <person name="Sharma R."/>
        </authorList>
    </citation>
    <scope>NUCLEOTIDE SEQUENCE [LARGE SCALE GENOMIC DNA]</scope>
    <source>
        <strain evidence="2 3">LW7</strain>
    </source>
</reference>
<evidence type="ECO:0000313" key="3">
    <source>
        <dbReference type="Proteomes" id="UP000005551"/>
    </source>
</evidence>
<feature type="signal peptide" evidence="1">
    <location>
        <begin position="1"/>
        <end position="24"/>
    </location>
</feature>
<dbReference type="GO" id="GO:0020037">
    <property type="term" value="F:heme binding"/>
    <property type="evidence" value="ECO:0007669"/>
    <property type="project" value="InterPro"/>
</dbReference>
<gene>
    <name evidence="2" type="ORF">A3SI_08666</name>
</gene>
<sequence>MRRINYWLASFVVGSLLVFSSCSDDDPMDPPMMEDDSFYATMLGGTTLVPDPDNPGQQIQQGFLNLRTVVTNTVLTIATNEGGVYDDLLPYFSVLLNEVARDDFSGFAQLVDDFTIFLAEATGGPFTYTGLDMEAAHDPQRNPRMDGLINNADYDLFIQAVVEGAAQAGITSSDVIGPVGELLESVREPIVQRADDEMLDLYTRLGGSGLIDDPENPGQLIEAGFVPLRAVVTETVLLIASNPEGKYTDLLPYFSVLLAEVGAGDTSGFATLVQDFSEFLAEAIGSVNIQYTGLDMVAAHDPEQNPRMTGLVNAADYDLFVAAIVEAAKGLEVPESVIGEFGGLLNSPGLRDAVIQR</sequence>
<dbReference type="EMBL" id="AJYA01000018">
    <property type="protein sequence ID" value="EIM76774.1"/>
    <property type="molecule type" value="Genomic_DNA"/>
</dbReference>
<evidence type="ECO:0008006" key="4">
    <source>
        <dbReference type="Google" id="ProtNLM"/>
    </source>
</evidence>
<proteinExistence type="predicted"/>
<name>I5C4M2_9BACT</name>